<keyword evidence="1" id="KW-0378">Hydrolase</keyword>
<comment type="caution">
    <text evidence="1">The sequence shown here is derived from an EMBL/GenBank/DDBJ whole genome shotgun (WGS) entry which is preliminary data.</text>
</comment>
<name>M1ZTJ0_CLOBO</name>
<proteinExistence type="predicted"/>
<reference evidence="1 2" key="2">
    <citation type="submission" date="2013-03" db="EMBL/GenBank/DDBJ databases">
        <title>Diversity in Clostridium botulinum.</title>
        <authorList>
            <person name="Timme R.E."/>
            <person name="Allard M."/>
            <person name="Luo Y."/>
            <person name="Strain E."/>
            <person name="Gonzalez-Escalona N."/>
            <person name="Brown E."/>
        </authorList>
    </citation>
    <scope>NUCLEOTIDE SEQUENCE [LARGE SCALE GENOMIC DNA]</scope>
    <source>
        <strain evidence="1 2">CFSAN001627</strain>
    </source>
</reference>
<dbReference type="GO" id="GO:0004427">
    <property type="term" value="F:inorganic diphosphate phosphatase activity"/>
    <property type="evidence" value="ECO:0007669"/>
    <property type="project" value="UniProtKB-EC"/>
</dbReference>
<protein>
    <submittedName>
        <fullName evidence="1">Manganese-dependent inorganic pyrophosphatase</fullName>
        <ecNumber evidence="1">3.6.1.1</ecNumber>
    </submittedName>
</protein>
<dbReference type="AlphaFoldDB" id="M1ZTJ0"/>
<sequence length="23" mass="2507">MKDLIYITGHRNPDSDSICASLG</sequence>
<evidence type="ECO:0000313" key="2">
    <source>
        <dbReference type="Proteomes" id="UP000011944"/>
    </source>
</evidence>
<dbReference type="EMBL" id="AMXI01001409">
    <property type="protein sequence ID" value="EKN39641.1"/>
    <property type="molecule type" value="Genomic_DNA"/>
</dbReference>
<dbReference type="SUPFAM" id="SSF64182">
    <property type="entry name" value="DHH phosphoesterases"/>
    <property type="match status" value="1"/>
</dbReference>
<dbReference type="InterPro" id="IPR038763">
    <property type="entry name" value="DHH_sf"/>
</dbReference>
<organism evidence="1 2">
    <name type="scientific">Clostridium botulinum CFSAN001627</name>
    <dbReference type="NCBI Taxonomy" id="1232189"/>
    <lineage>
        <taxon>Bacteria</taxon>
        <taxon>Bacillati</taxon>
        <taxon>Bacillota</taxon>
        <taxon>Clostridia</taxon>
        <taxon>Eubacteriales</taxon>
        <taxon>Clostridiaceae</taxon>
        <taxon>Clostridium</taxon>
    </lineage>
</organism>
<accession>M1ZTJ0</accession>
<evidence type="ECO:0000313" key="1">
    <source>
        <dbReference type="EMBL" id="EKN39641.1"/>
    </source>
</evidence>
<gene>
    <name evidence="1" type="ORF">CFSAN001627_22484</name>
</gene>
<dbReference type="EC" id="3.6.1.1" evidence="1"/>
<feature type="non-terminal residue" evidence="1">
    <location>
        <position position="23"/>
    </location>
</feature>
<dbReference type="Proteomes" id="UP000011944">
    <property type="component" value="Unassembled WGS sequence"/>
</dbReference>
<reference evidence="1 2" key="1">
    <citation type="submission" date="2012-10" db="EMBL/GenBank/DDBJ databases">
        <authorList>
            <person name="Strain E.A."/>
            <person name="Brown E."/>
            <person name="Allard M.W."/>
            <person name="Gonzalez-Escalona N."/>
            <person name="Timme R."/>
        </authorList>
    </citation>
    <scope>NUCLEOTIDE SEQUENCE [LARGE SCALE GENOMIC DNA]</scope>
    <source>
        <strain evidence="1 2">CFSAN001627</strain>
    </source>
</reference>